<proteinExistence type="predicted"/>
<dbReference type="OrthoDB" id="6437682at2759"/>
<keyword evidence="2" id="KW-1185">Reference proteome</keyword>
<reference evidence="1 2" key="1">
    <citation type="journal article" date="2019" name="Sci. Rep.">
        <title>Orb-weaving spider Araneus ventricosus genome elucidates the spidroin gene catalogue.</title>
        <authorList>
            <person name="Kono N."/>
            <person name="Nakamura H."/>
            <person name="Ohtoshi R."/>
            <person name="Moran D.A.P."/>
            <person name="Shinohara A."/>
            <person name="Yoshida Y."/>
            <person name="Fujiwara M."/>
            <person name="Mori M."/>
            <person name="Tomita M."/>
            <person name="Arakawa K."/>
        </authorList>
    </citation>
    <scope>NUCLEOTIDE SEQUENCE [LARGE SCALE GENOMIC DNA]</scope>
</reference>
<sequence length="322" mass="36856">MLAERFSLKNLSSGEISPLFHCLQPLTRRLRLKNPVPFSIQLSEQINKLNIDIKFVISSYPPLQKQEKIRFSLDALPFQAKTFPNSVVFNEYKNLYSKYKFIIATDASKYNEKCSIASKKFTSGVTKAGSVSNYNSIFTSEVLAILIAINNLINDNQQYVLLSNSLSVLKALQCSNIHSKSIIKFLGHEIYKIIGNIQSIESVWIAGYAGIAENECVDSLTRKAPSFLISQSISHEDLLLFIRNHTQEEAKNDWKNQKTSAKLFRFEFASTSLCTLCKVDETLEHLLFQCQRSEQQRNFFHDFPCYGFSISLFIPKRKFLPF</sequence>
<organism evidence="1 2">
    <name type="scientific">Araneus ventricosus</name>
    <name type="common">Orbweaver spider</name>
    <name type="synonym">Epeira ventricosa</name>
    <dbReference type="NCBI Taxonomy" id="182803"/>
    <lineage>
        <taxon>Eukaryota</taxon>
        <taxon>Metazoa</taxon>
        <taxon>Ecdysozoa</taxon>
        <taxon>Arthropoda</taxon>
        <taxon>Chelicerata</taxon>
        <taxon>Arachnida</taxon>
        <taxon>Araneae</taxon>
        <taxon>Araneomorphae</taxon>
        <taxon>Entelegynae</taxon>
        <taxon>Araneoidea</taxon>
        <taxon>Araneidae</taxon>
        <taxon>Araneus</taxon>
    </lineage>
</organism>
<evidence type="ECO:0000313" key="1">
    <source>
        <dbReference type="EMBL" id="GBN29806.1"/>
    </source>
</evidence>
<accession>A0A4Y2MVX5</accession>
<protein>
    <submittedName>
        <fullName evidence="1">Uncharacterized protein</fullName>
    </submittedName>
</protein>
<dbReference type="GO" id="GO:0003676">
    <property type="term" value="F:nucleic acid binding"/>
    <property type="evidence" value="ECO:0007669"/>
    <property type="project" value="InterPro"/>
</dbReference>
<dbReference type="EMBL" id="BGPR01007825">
    <property type="protein sequence ID" value="GBN29806.1"/>
    <property type="molecule type" value="Genomic_DNA"/>
</dbReference>
<dbReference type="Proteomes" id="UP000499080">
    <property type="component" value="Unassembled WGS sequence"/>
</dbReference>
<name>A0A4Y2MVX5_ARAVE</name>
<dbReference type="AlphaFoldDB" id="A0A4Y2MVX5"/>
<evidence type="ECO:0000313" key="2">
    <source>
        <dbReference type="Proteomes" id="UP000499080"/>
    </source>
</evidence>
<dbReference type="SUPFAM" id="SSF53098">
    <property type="entry name" value="Ribonuclease H-like"/>
    <property type="match status" value="1"/>
</dbReference>
<dbReference type="InterPro" id="IPR012337">
    <property type="entry name" value="RNaseH-like_sf"/>
</dbReference>
<dbReference type="InterPro" id="IPR036397">
    <property type="entry name" value="RNaseH_sf"/>
</dbReference>
<gene>
    <name evidence="1" type="ORF">AVEN_168853_1</name>
</gene>
<comment type="caution">
    <text evidence="1">The sequence shown here is derived from an EMBL/GenBank/DDBJ whole genome shotgun (WGS) entry which is preliminary data.</text>
</comment>
<dbReference type="Gene3D" id="3.30.420.10">
    <property type="entry name" value="Ribonuclease H-like superfamily/Ribonuclease H"/>
    <property type="match status" value="1"/>
</dbReference>